<evidence type="ECO:0000256" key="5">
    <source>
        <dbReference type="ARBA" id="ARBA00022884"/>
    </source>
</evidence>
<evidence type="ECO:0000313" key="12">
    <source>
        <dbReference type="Proteomes" id="UP000694394"/>
    </source>
</evidence>
<evidence type="ECO:0000256" key="6">
    <source>
        <dbReference type="ARBA" id="ARBA00023135"/>
    </source>
</evidence>
<organism evidence="11 12">
    <name type="scientific">Microcebus murinus</name>
    <name type="common">Gray mouse lemur</name>
    <name type="synonym">Lemur murinus</name>
    <dbReference type="NCBI Taxonomy" id="30608"/>
    <lineage>
        <taxon>Eukaryota</taxon>
        <taxon>Metazoa</taxon>
        <taxon>Chordata</taxon>
        <taxon>Craniata</taxon>
        <taxon>Vertebrata</taxon>
        <taxon>Euteleostomi</taxon>
        <taxon>Mammalia</taxon>
        <taxon>Eutheria</taxon>
        <taxon>Euarchontoglires</taxon>
        <taxon>Primates</taxon>
        <taxon>Strepsirrhini</taxon>
        <taxon>Lemuriformes</taxon>
        <taxon>Cheirogaleidae</taxon>
        <taxon>Microcebus</taxon>
    </lineage>
</organism>
<dbReference type="Ensembl" id="ENSMICT00000073211.1">
    <property type="protein sequence ID" value="ENSMICP00000051094.1"/>
    <property type="gene ID" value="ENSMICG00000049361.1"/>
</dbReference>
<name>A0A8C5YHX9_MICMU</name>
<dbReference type="EMBL" id="ABDC03000702">
    <property type="status" value="NOT_ANNOTATED_CDS"/>
    <property type="molecule type" value="Genomic_DNA"/>
</dbReference>
<keyword evidence="6 10" id="KW-0733">Signal recognition particle</keyword>
<dbReference type="GO" id="GO:0030942">
    <property type="term" value="F:endoplasmic reticulum signal peptide binding"/>
    <property type="evidence" value="ECO:0007669"/>
    <property type="project" value="UniProtKB-UniRule"/>
</dbReference>
<accession>A0A8C5YHX9</accession>
<comment type="function">
    <text evidence="8 10">Component of the signal recognition particle (SRP) complex, a ribonucleoprotein complex that mediates the cotranslational targeting of secretory and membrane proteins to the endoplasmic reticulum (ER). SRP9 together with SRP14 and the Alu portion of the SRP RNA, constitutes the elongation arrest domain of SRP. The complex of SRP9 and SRP14 is required for SRP RNA binding.</text>
</comment>
<dbReference type="AlphaFoldDB" id="A0A8C5YHX9"/>
<reference evidence="11" key="1">
    <citation type="submission" date="2016-12" db="EMBL/GenBank/DDBJ databases">
        <title>Mouse lemur reference genome and diversity panel.</title>
        <authorList>
            <person name="Harris R."/>
            <person name="Larsen P."/>
            <person name="Liu Y."/>
            <person name="Hughes D.S."/>
            <person name="Murali S."/>
            <person name="Raveendran M."/>
            <person name="Korchina V."/>
            <person name="Wang M."/>
            <person name="Jhangiani S."/>
            <person name="Bandaranaike D."/>
            <person name="Bellair M."/>
            <person name="Blankenburg K."/>
            <person name="Chao H."/>
            <person name="Dahdouli M."/>
            <person name="Dinh H."/>
            <person name="Doddapaneni H."/>
            <person name="English A."/>
            <person name="Firestine M."/>
            <person name="Gnanaolivu R."/>
            <person name="Gross S."/>
            <person name="Hernandez B."/>
            <person name="Javaid M."/>
            <person name="Jayaseelan J."/>
            <person name="Jones J."/>
            <person name="Khan Z."/>
            <person name="Kovar C."/>
            <person name="Kurapati P."/>
            <person name="Le B."/>
            <person name="Lee S."/>
            <person name="Li M."/>
            <person name="Mathew T."/>
            <person name="Narasimhan A."/>
            <person name="Ngo D."/>
            <person name="Nguyen L."/>
            <person name="Okwuonu G."/>
            <person name="Ongeri F."/>
            <person name="Osuji N."/>
            <person name="Pu L.-L."/>
            <person name="Puazo M."/>
            <person name="Quiroz J."/>
            <person name="Raj R."/>
            <person name="Rajbhandari K."/>
            <person name="Reid J.G."/>
            <person name="Santibanez J."/>
            <person name="Sexton D."/>
            <person name="Skinner E."/>
            <person name="Vee V."/>
            <person name="Weissenberger G."/>
            <person name="Wu Y."/>
            <person name="Xin Y."/>
            <person name="Han Y."/>
            <person name="Campbell C."/>
            <person name="Brown A."/>
            <person name="Sullivan B."/>
            <person name="Shelton J."/>
            <person name="Brown S."/>
            <person name="Dudchenko O."/>
            <person name="Machol I."/>
            <person name="Durand N."/>
            <person name="Shamim M."/>
            <person name="Lieberman A."/>
            <person name="Muzny D.M."/>
            <person name="Richards S."/>
            <person name="Yoder A."/>
            <person name="Worley K.C."/>
            <person name="Rogers J."/>
            <person name="Gibbs R.A."/>
        </authorList>
    </citation>
    <scope>NUCLEOTIDE SEQUENCE [LARGE SCALE GENOMIC DNA]</scope>
</reference>
<evidence type="ECO:0000256" key="1">
    <source>
        <dbReference type="ARBA" id="ARBA00004496"/>
    </source>
</evidence>
<evidence type="ECO:0000256" key="3">
    <source>
        <dbReference type="ARBA" id="ARBA00017926"/>
    </source>
</evidence>
<comment type="subunit">
    <text evidence="9 10">Heterodimer with SRP9; binds RNA as heterodimer. Component of a signal recognition particle (SRP) complex that consists of a 7SL RNA molecule of 300 nucleotides and six protein subunits: SRP72, SRP68, SRP54, SRP19, SRP14 and SRP9.</text>
</comment>
<evidence type="ECO:0000256" key="9">
    <source>
        <dbReference type="ARBA" id="ARBA00046890"/>
    </source>
</evidence>
<dbReference type="InterPro" id="IPR009018">
    <property type="entry name" value="Signal_recog_particle_SRP9/14"/>
</dbReference>
<dbReference type="SUPFAM" id="SSF54762">
    <property type="entry name" value="Signal recognition particle alu RNA binding heterodimer, SRP9/14"/>
    <property type="match status" value="1"/>
</dbReference>
<keyword evidence="12" id="KW-1185">Reference proteome</keyword>
<evidence type="ECO:0000256" key="8">
    <source>
        <dbReference type="ARBA" id="ARBA00045462"/>
    </source>
</evidence>
<protein>
    <recommendedName>
        <fullName evidence="3 10">Signal recognition particle 14 kDa protein</fullName>
        <shortName evidence="10">SRP14</shortName>
    </recommendedName>
</protein>
<dbReference type="GO" id="GO:0006614">
    <property type="term" value="P:SRP-dependent cotranslational protein targeting to membrane"/>
    <property type="evidence" value="ECO:0007669"/>
    <property type="project" value="UniProtKB-UniRule"/>
</dbReference>
<evidence type="ECO:0000256" key="4">
    <source>
        <dbReference type="ARBA" id="ARBA00022490"/>
    </source>
</evidence>
<keyword evidence="4 10" id="KW-0963">Cytoplasm</keyword>
<comment type="similarity">
    <text evidence="2 10">Belongs to the SRP14 family.</text>
</comment>
<evidence type="ECO:0000313" key="11">
    <source>
        <dbReference type="Ensembl" id="ENSMICP00000051094.1"/>
    </source>
</evidence>
<sequence length="109" mass="12317">MVLLESEQFLTQLTRLFRQCQLSSSRQSVFIILKKYDRLEGFDPSDKKCLLRATDGKKKLTNMHGLKKRDKTNMSKKSKTAHTAYTTVNNTGMLAALIELTFTDGASIA</sequence>
<reference evidence="11" key="2">
    <citation type="submission" date="2025-08" db="UniProtKB">
        <authorList>
            <consortium name="Ensembl"/>
        </authorList>
    </citation>
    <scope>IDENTIFICATION</scope>
</reference>
<dbReference type="Gene3D" id="3.30.720.10">
    <property type="entry name" value="Signal recognition particle alu RNA binding heterodimer, srp9/1"/>
    <property type="match status" value="1"/>
</dbReference>
<dbReference type="GO" id="GO:0008312">
    <property type="term" value="F:7S RNA binding"/>
    <property type="evidence" value="ECO:0007669"/>
    <property type="project" value="UniProtKB-UniRule"/>
</dbReference>
<proteinExistence type="inferred from homology"/>
<evidence type="ECO:0000256" key="10">
    <source>
        <dbReference type="RuleBase" id="RU368100"/>
    </source>
</evidence>
<comment type="subcellular location">
    <subcellularLocation>
        <location evidence="1 10">Cytoplasm</location>
    </subcellularLocation>
</comment>
<evidence type="ECO:0000256" key="2">
    <source>
        <dbReference type="ARBA" id="ARBA00010349"/>
    </source>
</evidence>
<dbReference type="GO" id="GO:0005786">
    <property type="term" value="C:signal recognition particle, endoplasmic reticulum targeting"/>
    <property type="evidence" value="ECO:0007669"/>
    <property type="project" value="UniProtKB-UniRule"/>
</dbReference>
<dbReference type="PANTHER" id="PTHR12013">
    <property type="entry name" value="SIGNAL RECOGNITION PARTICLE 14 KD PROTEIN"/>
    <property type="match status" value="1"/>
</dbReference>
<reference evidence="11" key="3">
    <citation type="submission" date="2025-09" db="UniProtKB">
        <authorList>
            <consortium name="Ensembl"/>
        </authorList>
    </citation>
    <scope>IDENTIFICATION</scope>
</reference>
<dbReference type="InterPro" id="IPR003210">
    <property type="entry name" value="Signal_recog_particle_SRP14"/>
</dbReference>
<dbReference type="GeneTree" id="ENSGT01050000247044"/>
<keyword evidence="5 10" id="KW-0694">RNA-binding</keyword>
<keyword evidence="7 10" id="KW-0687">Ribonucleoprotein</keyword>
<dbReference type="Proteomes" id="UP000694394">
    <property type="component" value="Chromosome 1"/>
</dbReference>
<evidence type="ECO:0000256" key="7">
    <source>
        <dbReference type="ARBA" id="ARBA00023274"/>
    </source>
</evidence>